<evidence type="ECO:0000313" key="2">
    <source>
        <dbReference type="Proteomes" id="UP001168524"/>
    </source>
</evidence>
<evidence type="ECO:0000313" key="1">
    <source>
        <dbReference type="EMBL" id="MDN0015233.1"/>
    </source>
</evidence>
<dbReference type="RefSeq" id="WP_267981505.1">
    <property type="nucleotide sequence ID" value="NZ_JAPQKF010000007.1"/>
</dbReference>
<name>A0ABT7WRG1_9GAMM</name>
<dbReference type="Proteomes" id="UP001168524">
    <property type="component" value="Unassembled WGS sequence"/>
</dbReference>
<protein>
    <submittedName>
        <fullName evidence="1">Uncharacterized protein</fullName>
    </submittedName>
</protein>
<gene>
    <name evidence="1" type="ORF">QTA56_13460</name>
</gene>
<accession>A0ABT7WRG1</accession>
<organism evidence="1 2">
    <name type="scientific">Acinetobacter thutiue</name>
    <dbReference type="NCBI Taxonomy" id="2998078"/>
    <lineage>
        <taxon>Bacteria</taxon>
        <taxon>Pseudomonadati</taxon>
        <taxon>Pseudomonadota</taxon>
        <taxon>Gammaproteobacteria</taxon>
        <taxon>Moraxellales</taxon>
        <taxon>Moraxellaceae</taxon>
        <taxon>Acinetobacter</taxon>
    </lineage>
</organism>
<dbReference type="EMBL" id="JAUDZE010000007">
    <property type="protein sequence ID" value="MDN0015233.1"/>
    <property type="molecule type" value="Genomic_DNA"/>
</dbReference>
<reference evidence="1" key="1">
    <citation type="submission" date="2023-06" db="EMBL/GenBank/DDBJ databases">
        <title>Two novel species of Acinetobacter isolated from motorbike repairing workshop in Vietnam.</title>
        <authorList>
            <person name="Le N.T.T."/>
        </authorList>
    </citation>
    <scope>NUCLEOTIDE SEQUENCE</scope>
    <source>
        <strain evidence="1">VNH17</strain>
    </source>
</reference>
<keyword evidence="2" id="KW-1185">Reference proteome</keyword>
<proteinExistence type="predicted"/>
<sequence length="61" mass="7002">MEMQALQALINGQTQPEQICIEQLVTWAKQHTSTTTTEYKLLEIAVNIVLLHYLKQAQAYL</sequence>
<comment type="caution">
    <text evidence="1">The sequence shown here is derived from an EMBL/GenBank/DDBJ whole genome shotgun (WGS) entry which is preliminary data.</text>
</comment>